<dbReference type="EMBL" id="HBIS01004615">
    <property type="protein sequence ID" value="CAE0610363.1"/>
    <property type="molecule type" value="Transcribed_RNA"/>
</dbReference>
<dbReference type="PRINTS" id="PR00069">
    <property type="entry name" value="ALDKETRDTASE"/>
</dbReference>
<evidence type="ECO:0000313" key="2">
    <source>
        <dbReference type="EMBL" id="CAE0610359.1"/>
    </source>
</evidence>
<evidence type="ECO:0000313" key="3">
    <source>
        <dbReference type="EMBL" id="CAE0610360.1"/>
    </source>
</evidence>
<evidence type="ECO:0000313" key="7">
    <source>
        <dbReference type="EMBL" id="CAE0610364.1"/>
    </source>
</evidence>
<dbReference type="Pfam" id="PF00248">
    <property type="entry name" value="Aldo_ket_red"/>
    <property type="match status" value="1"/>
</dbReference>
<organism evidence="5">
    <name type="scientific">Picocystis salinarum</name>
    <dbReference type="NCBI Taxonomy" id="88271"/>
    <lineage>
        <taxon>Eukaryota</taxon>
        <taxon>Viridiplantae</taxon>
        <taxon>Chlorophyta</taxon>
        <taxon>Picocystophyceae</taxon>
        <taxon>Picocystales</taxon>
        <taxon>Picocystaceae</taxon>
        <taxon>Picocystis</taxon>
    </lineage>
</organism>
<feature type="domain" description="NADP-dependent oxidoreductase" evidence="1">
    <location>
        <begin position="34"/>
        <end position="364"/>
    </location>
</feature>
<dbReference type="GO" id="GO:0016491">
    <property type="term" value="F:oxidoreductase activity"/>
    <property type="evidence" value="ECO:0007669"/>
    <property type="project" value="InterPro"/>
</dbReference>
<dbReference type="EMBL" id="HBIS01004616">
    <property type="protein sequence ID" value="CAE0610364.1"/>
    <property type="molecule type" value="Transcribed_RNA"/>
</dbReference>
<evidence type="ECO:0000313" key="4">
    <source>
        <dbReference type="EMBL" id="CAE0610361.1"/>
    </source>
</evidence>
<dbReference type="SUPFAM" id="SSF51430">
    <property type="entry name" value="NAD(P)-linked oxidoreductase"/>
    <property type="match status" value="1"/>
</dbReference>
<reference evidence="5" key="1">
    <citation type="submission" date="2021-01" db="EMBL/GenBank/DDBJ databases">
        <authorList>
            <person name="Corre E."/>
            <person name="Pelletier E."/>
            <person name="Niang G."/>
            <person name="Scheremetjew M."/>
            <person name="Finn R."/>
            <person name="Kale V."/>
            <person name="Holt S."/>
            <person name="Cochrane G."/>
            <person name="Meng A."/>
            <person name="Brown T."/>
            <person name="Cohen L."/>
        </authorList>
    </citation>
    <scope>NUCLEOTIDE SEQUENCE</scope>
    <source>
        <strain evidence="5">CCMP1897</strain>
    </source>
</reference>
<dbReference type="EMBL" id="HBIS01004614">
    <property type="protein sequence ID" value="CAE0610362.1"/>
    <property type="molecule type" value="Transcribed_RNA"/>
</dbReference>
<dbReference type="Gene3D" id="3.20.20.100">
    <property type="entry name" value="NADP-dependent oxidoreductase domain"/>
    <property type="match status" value="1"/>
</dbReference>
<sequence length="375" mass="41909">MASAASPAMAPPSGGRVLKRVRLGDSSLQVSEACLGTMTFGQQNTEADAHAQLAYAWERGVNFLDTAEIYPVMPMRETQGRTSEYVGRWLRGMRREDVVVASKVSGRSVGLAWVPANRVVPRGEEENPKLDRKSIRLAVEGELRRLQTDYIDLIQLHWPDRYVPSFGRQQYDPSNEWEAIPFEEQVAAIQELIDEGKIRHWGLSNETTYGVMQHCMAADKLGAQRPVTVQNQFSLVHRLFESELAEACAPSNLNIGLLPWSALAGGALTGKYLNGAMPEGARFSQFEGRYDRFNTPRMENAIKGYLKIAEEAGLTPAQLGYAFCRSRWYIPSTIVGATSVEQLKENLESFVDLDEDILKAIDEVHIQFRNPSLTD</sequence>
<proteinExistence type="predicted"/>
<dbReference type="EMBL" id="HBIS01004617">
    <property type="protein sequence ID" value="CAE0610365.1"/>
    <property type="molecule type" value="Transcribed_RNA"/>
</dbReference>
<evidence type="ECO:0000313" key="5">
    <source>
        <dbReference type="EMBL" id="CAE0610362.1"/>
    </source>
</evidence>
<dbReference type="CDD" id="cd19094">
    <property type="entry name" value="AKR_Tas-like"/>
    <property type="match status" value="1"/>
</dbReference>
<name>A0A6U9QVB8_9CHLO</name>
<dbReference type="EMBL" id="HBIS01004613">
    <property type="protein sequence ID" value="CAE0610361.1"/>
    <property type="molecule type" value="Transcribed_RNA"/>
</dbReference>
<dbReference type="EMBL" id="HBIS01004611">
    <property type="protein sequence ID" value="CAE0610359.1"/>
    <property type="molecule type" value="Transcribed_RNA"/>
</dbReference>
<dbReference type="InterPro" id="IPR023210">
    <property type="entry name" value="NADP_OxRdtase_dom"/>
</dbReference>
<evidence type="ECO:0000313" key="8">
    <source>
        <dbReference type="EMBL" id="CAE0610365.1"/>
    </source>
</evidence>
<dbReference type="PANTHER" id="PTHR43364">
    <property type="entry name" value="NADH-SPECIFIC METHYLGLYOXAL REDUCTASE-RELATED"/>
    <property type="match status" value="1"/>
</dbReference>
<dbReference type="InterPro" id="IPR036812">
    <property type="entry name" value="NAD(P)_OxRdtase_dom_sf"/>
</dbReference>
<evidence type="ECO:0000313" key="6">
    <source>
        <dbReference type="EMBL" id="CAE0610363.1"/>
    </source>
</evidence>
<dbReference type="InterPro" id="IPR020471">
    <property type="entry name" value="AKR"/>
</dbReference>
<evidence type="ECO:0000259" key="1">
    <source>
        <dbReference type="Pfam" id="PF00248"/>
    </source>
</evidence>
<dbReference type="PANTHER" id="PTHR43364:SF17">
    <property type="entry name" value="ALDO KETO REDUCTASE"/>
    <property type="match status" value="1"/>
</dbReference>
<dbReference type="InterPro" id="IPR050523">
    <property type="entry name" value="AKR_Detox_Biosynth"/>
</dbReference>
<gene>
    <name evidence="2" type="ORF">PSAL00342_LOCUS4194</name>
    <name evidence="3" type="ORF">PSAL00342_LOCUS4195</name>
    <name evidence="4" type="ORF">PSAL00342_LOCUS4196</name>
    <name evidence="5" type="ORF">PSAL00342_LOCUS4197</name>
    <name evidence="6" type="ORF">PSAL00342_LOCUS4198</name>
    <name evidence="7" type="ORF">PSAL00342_LOCUS4199</name>
    <name evidence="8" type="ORF">PSAL00342_LOCUS4200</name>
</gene>
<protein>
    <recommendedName>
        <fullName evidence="1">NADP-dependent oxidoreductase domain-containing protein</fullName>
    </recommendedName>
</protein>
<accession>A0A6U9QVB8</accession>
<dbReference type="EMBL" id="HBIS01004612">
    <property type="protein sequence ID" value="CAE0610360.1"/>
    <property type="molecule type" value="Transcribed_RNA"/>
</dbReference>
<dbReference type="AlphaFoldDB" id="A0A6U9QVB8"/>